<dbReference type="PANTHER" id="PTHR21600">
    <property type="entry name" value="MITOCHONDRIAL RNA PSEUDOURIDINE SYNTHASE"/>
    <property type="match status" value="1"/>
</dbReference>
<dbReference type="NCBIfam" id="TIGR00005">
    <property type="entry name" value="rluA_subfam"/>
    <property type="match status" value="1"/>
</dbReference>
<dbReference type="NCBIfam" id="NF008385">
    <property type="entry name" value="PRK11180.1"/>
    <property type="match status" value="1"/>
</dbReference>
<accession>A0A1I7FVD4</accession>
<proteinExistence type="inferred from homology"/>
<comment type="catalytic activity">
    <reaction evidence="4">
        <text>uridine(1911/1915/1917) in 23S rRNA = pseudouridine(1911/1915/1917) in 23S rRNA</text>
        <dbReference type="Rhea" id="RHEA:42524"/>
        <dbReference type="Rhea" id="RHEA-COMP:10097"/>
        <dbReference type="Rhea" id="RHEA-COMP:10098"/>
        <dbReference type="ChEBI" id="CHEBI:65314"/>
        <dbReference type="ChEBI" id="CHEBI:65315"/>
        <dbReference type="EC" id="5.4.99.23"/>
    </reaction>
</comment>
<dbReference type="PROSITE" id="PS01129">
    <property type="entry name" value="PSI_RLU"/>
    <property type="match status" value="1"/>
</dbReference>
<protein>
    <recommendedName>
        <fullName evidence="8">Pseudouridine synthase</fullName>
        <ecNumber evidence="8">5.4.99.-</ecNumber>
    </recommendedName>
</protein>
<dbReference type="InterPro" id="IPR036986">
    <property type="entry name" value="S4_RNA-bd_sf"/>
</dbReference>
<dbReference type="SUPFAM" id="SSF55174">
    <property type="entry name" value="Alpha-L RNA-binding motif"/>
    <property type="match status" value="1"/>
</dbReference>
<dbReference type="CDD" id="cd00165">
    <property type="entry name" value="S4"/>
    <property type="match status" value="1"/>
</dbReference>
<reference evidence="11 12" key="1">
    <citation type="submission" date="2016-10" db="EMBL/GenBank/DDBJ databases">
        <authorList>
            <person name="de Groot N.N."/>
        </authorList>
    </citation>
    <scope>NUCLEOTIDE SEQUENCE [LARGE SCALE GENOMIC DNA]</scope>
    <source>
        <strain evidence="11 12">Nl14</strain>
    </source>
</reference>
<dbReference type="PANTHER" id="PTHR21600:SF44">
    <property type="entry name" value="RIBOSOMAL LARGE SUBUNIT PSEUDOURIDINE SYNTHASE D"/>
    <property type="match status" value="1"/>
</dbReference>
<dbReference type="InterPro" id="IPR006225">
    <property type="entry name" value="PsdUridine_synth_RluC/D"/>
</dbReference>
<evidence type="ECO:0000256" key="4">
    <source>
        <dbReference type="ARBA" id="ARBA00036882"/>
    </source>
</evidence>
<dbReference type="EMBL" id="FPBZ01000002">
    <property type="protein sequence ID" value="SFU40155.1"/>
    <property type="molecule type" value="Genomic_DNA"/>
</dbReference>
<evidence type="ECO:0000256" key="1">
    <source>
        <dbReference type="ARBA" id="ARBA00010876"/>
    </source>
</evidence>
<evidence type="ECO:0000256" key="9">
    <source>
        <dbReference type="SAM" id="MobiDB-lite"/>
    </source>
</evidence>
<dbReference type="Gene3D" id="3.10.290.10">
    <property type="entry name" value="RNA-binding S4 domain"/>
    <property type="match status" value="1"/>
</dbReference>
<evidence type="ECO:0000256" key="3">
    <source>
        <dbReference type="ARBA" id="ARBA00023235"/>
    </source>
</evidence>
<dbReference type="InterPro" id="IPR006224">
    <property type="entry name" value="PsdUridine_synth_RluA-like_CS"/>
</dbReference>
<evidence type="ECO:0000256" key="8">
    <source>
        <dbReference type="RuleBase" id="RU362028"/>
    </source>
</evidence>
<evidence type="ECO:0000313" key="12">
    <source>
        <dbReference type="Proteomes" id="UP000182649"/>
    </source>
</evidence>
<dbReference type="InterPro" id="IPR050188">
    <property type="entry name" value="RluA_PseudoU_synthase"/>
</dbReference>
<dbReference type="PROSITE" id="PS50889">
    <property type="entry name" value="S4"/>
    <property type="match status" value="1"/>
</dbReference>
<dbReference type="GO" id="GO:0000455">
    <property type="term" value="P:enzyme-directed rRNA pseudouridine synthesis"/>
    <property type="evidence" value="ECO:0007669"/>
    <property type="project" value="TreeGrafter"/>
</dbReference>
<comment type="similarity">
    <text evidence="1 8">Belongs to the pseudouridine synthase RluA family.</text>
</comment>
<dbReference type="SUPFAM" id="SSF55120">
    <property type="entry name" value="Pseudouridine synthase"/>
    <property type="match status" value="1"/>
</dbReference>
<organism evidence="11 12">
    <name type="scientific">Nitrosospira multiformis</name>
    <dbReference type="NCBI Taxonomy" id="1231"/>
    <lineage>
        <taxon>Bacteria</taxon>
        <taxon>Pseudomonadati</taxon>
        <taxon>Pseudomonadota</taxon>
        <taxon>Betaproteobacteria</taxon>
        <taxon>Nitrosomonadales</taxon>
        <taxon>Nitrosomonadaceae</taxon>
        <taxon>Nitrosospira</taxon>
    </lineage>
</organism>
<dbReference type="InterPro" id="IPR020103">
    <property type="entry name" value="PsdUridine_synth_cat_dom_sf"/>
</dbReference>
<gene>
    <name evidence="11" type="ORF">SAMN05216417_102256</name>
</gene>
<dbReference type="CDD" id="cd02869">
    <property type="entry name" value="PseudoU_synth_RluA_like"/>
    <property type="match status" value="1"/>
</dbReference>
<feature type="compositionally biased region" description="Pro residues" evidence="9">
    <location>
        <begin position="18"/>
        <end position="29"/>
    </location>
</feature>
<dbReference type="InterPro" id="IPR006145">
    <property type="entry name" value="PsdUridine_synth_RsuA/RluA"/>
</dbReference>
<evidence type="ECO:0000256" key="2">
    <source>
        <dbReference type="ARBA" id="ARBA00022884"/>
    </source>
</evidence>
<evidence type="ECO:0000256" key="6">
    <source>
        <dbReference type="PIRSR" id="PIRSR606225-1"/>
    </source>
</evidence>
<dbReference type="FunFam" id="3.30.2350.10:FF:000006">
    <property type="entry name" value="Pseudouridine synthase"/>
    <property type="match status" value="1"/>
</dbReference>
<name>A0A1I7FVD4_9PROT</name>
<feature type="region of interest" description="Disordered" evidence="9">
    <location>
        <begin position="1"/>
        <end position="29"/>
    </location>
</feature>
<feature type="domain" description="Pseudouridine synthase RsuA/RluA-like" evidence="10">
    <location>
        <begin position="119"/>
        <end position="268"/>
    </location>
</feature>
<dbReference type="AlphaFoldDB" id="A0A1I7FVD4"/>
<evidence type="ECO:0000256" key="7">
    <source>
        <dbReference type="PROSITE-ProRule" id="PRU00182"/>
    </source>
</evidence>
<keyword evidence="2 7" id="KW-0694">RNA-binding</keyword>
<comment type="function">
    <text evidence="5">Responsible for synthesis of pseudouridine from uracil at positions 1911, 1915 and 1917 in 23S ribosomal RNA.</text>
</comment>
<sequence>MSSAPGKRNNHYSAKPIVPEPAHPTPEPPGRVVELIIPDHCAGLRLDQALAQLLSEWSRSRLQSWILEKRVSVDGASGVSRQKVWGGEKIELYPARDSAETAHAPEAIALDIVHEDNAIIIINKPAGLVVHPGSGNWQGTLLNALLHHSPPLNGIPRSGIVHRLDKETSGLLVVAKTLEAQTSLVRQLQKRTVKRDYLALVWGSISSHGWVDAPVGRHPVQRTRMAVVASGKEARTRYEVLEQFTDCTLLRCSLETGRTHQIRVHMQSLGHPLVGDPLYGGKAKKGSSAMMQLAAFPRQALHAHRLELTHPQNGQRMGWEAPLPEDMSNLLLMLQKARDKESHAAMTK</sequence>
<evidence type="ECO:0000256" key="5">
    <source>
        <dbReference type="ARBA" id="ARBA00056072"/>
    </source>
</evidence>
<dbReference type="Proteomes" id="UP000182649">
    <property type="component" value="Unassembled WGS sequence"/>
</dbReference>
<dbReference type="Pfam" id="PF00849">
    <property type="entry name" value="PseudoU_synth_2"/>
    <property type="match status" value="1"/>
</dbReference>
<dbReference type="Gene3D" id="3.30.2350.10">
    <property type="entry name" value="Pseudouridine synthase"/>
    <property type="match status" value="1"/>
</dbReference>
<feature type="active site" evidence="6">
    <location>
        <position position="165"/>
    </location>
</feature>
<evidence type="ECO:0000259" key="10">
    <source>
        <dbReference type="Pfam" id="PF00849"/>
    </source>
</evidence>
<comment type="catalytic activity">
    <reaction evidence="8">
        <text>a uridine in RNA = a pseudouridine in RNA</text>
        <dbReference type="Rhea" id="RHEA:48348"/>
        <dbReference type="Rhea" id="RHEA-COMP:12068"/>
        <dbReference type="Rhea" id="RHEA-COMP:12069"/>
        <dbReference type="ChEBI" id="CHEBI:65314"/>
        <dbReference type="ChEBI" id="CHEBI:65315"/>
    </reaction>
</comment>
<keyword evidence="3 8" id="KW-0413">Isomerase</keyword>
<evidence type="ECO:0000313" key="11">
    <source>
        <dbReference type="EMBL" id="SFU40155.1"/>
    </source>
</evidence>
<dbReference type="GO" id="GO:0160140">
    <property type="term" value="F:23S rRNA pseudouridine(1911/1915/1917) synthase activity"/>
    <property type="evidence" value="ECO:0007669"/>
    <property type="project" value="UniProtKB-EC"/>
</dbReference>
<dbReference type="EC" id="5.4.99.-" evidence="8"/>
<dbReference type="GO" id="GO:0003723">
    <property type="term" value="F:RNA binding"/>
    <property type="evidence" value="ECO:0007669"/>
    <property type="project" value="UniProtKB-KW"/>
</dbReference>